<feature type="transmembrane region" description="Helical" evidence="6">
    <location>
        <begin position="361"/>
        <end position="384"/>
    </location>
</feature>
<evidence type="ECO:0000256" key="2">
    <source>
        <dbReference type="ARBA" id="ARBA00022475"/>
    </source>
</evidence>
<feature type="transmembrane region" description="Helical" evidence="6">
    <location>
        <begin position="727"/>
        <end position="746"/>
    </location>
</feature>
<feature type="transmembrane region" description="Helical" evidence="6">
    <location>
        <begin position="269"/>
        <end position="288"/>
    </location>
</feature>
<gene>
    <name evidence="9" type="ORF">KEM09_01230</name>
</gene>
<dbReference type="EMBL" id="JAGUCN010000001">
    <property type="protein sequence ID" value="MBS2210005.1"/>
    <property type="molecule type" value="Genomic_DNA"/>
</dbReference>
<organism evidence="9 10">
    <name type="scientific">Carboxylicivirga mesophila</name>
    <dbReference type="NCBI Taxonomy" id="1166478"/>
    <lineage>
        <taxon>Bacteria</taxon>
        <taxon>Pseudomonadati</taxon>
        <taxon>Bacteroidota</taxon>
        <taxon>Bacteroidia</taxon>
        <taxon>Marinilabiliales</taxon>
        <taxon>Marinilabiliaceae</taxon>
        <taxon>Carboxylicivirga</taxon>
    </lineage>
</organism>
<evidence type="ECO:0000313" key="10">
    <source>
        <dbReference type="Proteomes" id="UP000721861"/>
    </source>
</evidence>
<keyword evidence="3 6" id="KW-0812">Transmembrane</keyword>
<feature type="transmembrane region" description="Helical" evidence="6">
    <location>
        <begin position="317"/>
        <end position="336"/>
    </location>
</feature>
<name>A0ABS5K4S9_9BACT</name>
<evidence type="ECO:0000256" key="6">
    <source>
        <dbReference type="SAM" id="Phobius"/>
    </source>
</evidence>
<dbReference type="Pfam" id="PF02687">
    <property type="entry name" value="FtsX"/>
    <property type="match status" value="1"/>
</dbReference>
<dbReference type="RefSeq" id="WP_212224131.1">
    <property type="nucleotide sequence ID" value="NZ_JAGUCN010000001.1"/>
</dbReference>
<dbReference type="Proteomes" id="UP000721861">
    <property type="component" value="Unassembled WGS sequence"/>
</dbReference>
<dbReference type="PANTHER" id="PTHR30572:SF18">
    <property type="entry name" value="ABC-TYPE MACROLIDE FAMILY EXPORT SYSTEM PERMEASE COMPONENT 2"/>
    <property type="match status" value="1"/>
</dbReference>
<comment type="caution">
    <text evidence="9">The sequence shown here is derived from an EMBL/GenBank/DDBJ whole genome shotgun (WGS) entry which is preliminary data.</text>
</comment>
<dbReference type="InterPro" id="IPR050250">
    <property type="entry name" value="Macrolide_Exporter_MacB"/>
</dbReference>
<dbReference type="InterPro" id="IPR025857">
    <property type="entry name" value="MacB_PCD"/>
</dbReference>
<dbReference type="InterPro" id="IPR003838">
    <property type="entry name" value="ABC3_permease_C"/>
</dbReference>
<keyword evidence="4 6" id="KW-1133">Transmembrane helix</keyword>
<evidence type="ECO:0000313" key="9">
    <source>
        <dbReference type="EMBL" id="MBS2210005.1"/>
    </source>
</evidence>
<comment type="subcellular location">
    <subcellularLocation>
        <location evidence="1">Cell membrane</location>
        <topology evidence="1">Multi-pass membrane protein</topology>
    </subcellularLocation>
</comment>
<evidence type="ECO:0000259" key="8">
    <source>
        <dbReference type="Pfam" id="PF12704"/>
    </source>
</evidence>
<dbReference type="Pfam" id="PF12704">
    <property type="entry name" value="MacB_PCD"/>
    <property type="match status" value="1"/>
</dbReference>
<feature type="transmembrane region" description="Helical" evidence="6">
    <location>
        <begin position="21"/>
        <end position="43"/>
    </location>
</feature>
<feature type="transmembrane region" description="Helical" evidence="6">
    <location>
        <begin position="693"/>
        <end position="712"/>
    </location>
</feature>
<feature type="domain" description="MacB-like periplasmic core" evidence="8">
    <location>
        <begin position="20"/>
        <end position="228"/>
    </location>
</feature>
<keyword evidence="10" id="KW-1185">Reference proteome</keyword>
<evidence type="ECO:0008006" key="11">
    <source>
        <dbReference type="Google" id="ProtNLM"/>
    </source>
</evidence>
<evidence type="ECO:0000259" key="7">
    <source>
        <dbReference type="Pfam" id="PF02687"/>
    </source>
</evidence>
<feature type="transmembrane region" description="Helical" evidence="6">
    <location>
        <begin position="641"/>
        <end position="665"/>
    </location>
</feature>
<keyword evidence="2" id="KW-1003">Cell membrane</keyword>
<evidence type="ECO:0000256" key="3">
    <source>
        <dbReference type="ARBA" id="ARBA00022692"/>
    </source>
</evidence>
<feature type="domain" description="ABC3 transporter permease C-terminal" evidence="7">
    <location>
        <begin position="644"/>
        <end position="757"/>
    </location>
</feature>
<evidence type="ECO:0000256" key="4">
    <source>
        <dbReference type="ARBA" id="ARBA00022989"/>
    </source>
</evidence>
<evidence type="ECO:0000256" key="1">
    <source>
        <dbReference type="ARBA" id="ARBA00004651"/>
    </source>
</evidence>
<keyword evidence="5 6" id="KW-0472">Membrane</keyword>
<reference evidence="9 10" key="1">
    <citation type="journal article" date="2014" name="Int. J. Syst. Evol. Microbiol.">
        <title>Carboxylicivirga gen. nov. in the family Marinilabiliaceae with two novel species, Carboxylicivirga mesophila sp. nov. and Carboxylicivirga taeanensis sp. nov., and reclassification of Cytophaga fermentans as Saccharicrinis fermentans gen. nov., comb. nov.</title>
        <authorList>
            <person name="Yang S.H."/>
            <person name="Seo H.S."/>
            <person name="Woo J.H."/>
            <person name="Oh H.M."/>
            <person name="Jang H."/>
            <person name="Lee J.H."/>
            <person name="Kim S.J."/>
            <person name="Kwon K.K."/>
        </authorList>
    </citation>
    <scope>NUCLEOTIDE SEQUENCE [LARGE SCALE GENOMIC DNA]</scope>
    <source>
        <strain evidence="9 10">JCM 18290</strain>
    </source>
</reference>
<sequence length="764" mass="86932">MTNYLLKTAFRHIIHRKYFSLLNIVGFAMAFATSLIIFFYVIFEYSFDSHHEKAATVYRIEFGDQVIYKGITAQLLKDKMPEIKNATTLSPYAGQVIVHPTQPDNIYAGRVFQSDSALSKMLTFDVLMGDLDAAFIDKSKMAIASDAALQLFGSTSVIGEKVLINYGREMEICAVYKSFPSNSSFSPAGFMSIKQNQSRFDRSESSFLTFVELDSHLVTERLKQRMAEILNAEFDDEVTIHLRALKDVHFAEKINYEYAKVTKRSTVDLFLSIAFLILIISVINYYNFKCGIMPTREKNFFVQEVNGAKLKHIRLTLLIEGLIVCVVAAALAYLLVELFNSSQLSDLVPYDLKEFGLGQRLLMLSAISISAAVISVLLPTGFKFTDTLVGKYRQASTKSFISMRGILMTFQFIASLVLIISSIVIYQQKQFLLHYDTGIATNNILSFPLSGKIKKNLDSFTSELKKSAHITDVTYAAHGPSNTMMGWGRTIDGESASFYVWPVAENFLSFFDVKVLKGRDYSTNTMDNNTFIFNQTAIDKYNWEHKLNKQFPTFSGEADMIGICENFNYASLHHTVDPMCFWLNRGRCNMAFVKFSGNLPLVIDHVENCFKDVSPNQMFDYGFVDDTYQAYYKSEMNLFKLISFFSFIALLITAIGITGLVTIITQRHIKEIGIRKANGARIYDIIKLLNRKITYTIIIAFVISVPLVWYLMELWMNNFIVHTAIQWYYFLLGGMGVWLLATLVTLRQTWKAASQNPIKALRYE</sequence>
<dbReference type="PANTHER" id="PTHR30572">
    <property type="entry name" value="MEMBRANE COMPONENT OF TRANSPORTER-RELATED"/>
    <property type="match status" value="1"/>
</dbReference>
<protein>
    <recommendedName>
        <fullName evidence="11">ABC transporter permease</fullName>
    </recommendedName>
</protein>
<evidence type="ECO:0000256" key="5">
    <source>
        <dbReference type="ARBA" id="ARBA00023136"/>
    </source>
</evidence>
<feature type="transmembrane region" description="Helical" evidence="6">
    <location>
        <begin position="405"/>
        <end position="426"/>
    </location>
</feature>
<proteinExistence type="predicted"/>
<accession>A0ABS5K4S9</accession>